<sequence>MKYLFLLSIISVAITSCQIEDPDAPAPDEAFIKYFGELTSYTATDIEIVYDGGGVPQQLVVFGSKTSQAGDDDYFVLRTDLEGNLIDSVSYGFTNNAGRDLTGDGNPDVFIGDEIGGQIQPLAGGGFITIGTSSITDNNRGISDFRILTAGILNESLELQNDTLFALVSSKGNPDLDLIGNDVITLSDGSVLFVGAKEFDRGGGVTDFDNYFLKFDFTDRVVFDGVQGVHGDGEDEIAVRVFEKPGRNIVIVGDSNTPSDRGENGGDNGTNVQLLEIDENGSFVNTSTYGINAGTGGVVSNESVKNAIMTPSGFTIVGTTVTSQNDEFAFVMSTTRSGVFLSGNLHDSSAYEGIETRGLGVTLAANSDVIILGQYPSFNFLEEGQPRVSRGGEGMFVRFDQACRPVDGVESFFGLADGNDQIVDAVTLPDGKVIAVANVDFGGGVRLISIMKLNADGSLD</sequence>
<name>A0A239GHX5_EKHLU</name>
<keyword evidence="2" id="KW-1185">Reference proteome</keyword>
<organism evidence="1 2">
    <name type="scientific">Ekhidna lutea</name>
    <dbReference type="NCBI Taxonomy" id="447679"/>
    <lineage>
        <taxon>Bacteria</taxon>
        <taxon>Pseudomonadati</taxon>
        <taxon>Bacteroidota</taxon>
        <taxon>Cytophagia</taxon>
        <taxon>Cytophagales</taxon>
        <taxon>Reichenbachiellaceae</taxon>
        <taxon>Ekhidna</taxon>
    </lineage>
</organism>
<dbReference type="EMBL" id="FZPD01000002">
    <property type="protein sequence ID" value="SNS68739.1"/>
    <property type="molecule type" value="Genomic_DNA"/>
</dbReference>
<evidence type="ECO:0000313" key="2">
    <source>
        <dbReference type="Proteomes" id="UP000198393"/>
    </source>
</evidence>
<gene>
    <name evidence="1" type="ORF">SAMN05421640_0853</name>
</gene>
<dbReference type="AlphaFoldDB" id="A0A239GHX5"/>
<reference evidence="1 2" key="1">
    <citation type="submission" date="2017-06" db="EMBL/GenBank/DDBJ databases">
        <authorList>
            <person name="Kim H.J."/>
            <person name="Triplett B.A."/>
        </authorList>
    </citation>
    <scope>NUCLEOTIDE SEQUENCE [LARGE SCALE GENOMIC DNA]</scope>
    <source>
        <strain evidence="1 2">DSM 19307</strain>
    </source>
</reference>
<accession>A0A239GHX5</accession>
<evidence type="ECO:0008006" key="3">
    <source>
        <dbReference type="Google" id="ProtNLM"/>
    </source>
</evidence>
<protein>
    <recommendedName>
        <fullName evidence="3">Delta-60 repeat domain-containing protein</fullName>
    </recommendedName>
</protein>
<evidence type="ECO:0000313" key="1">
    <source>
        <dbReference type="EMBL" id="SNS68739.1"/>
    </source>
</evidence>
<proteinExistence type="predicted"/>
<dbReference type="Proteomes" id="UP000198393">
    <property type="component" value="Unassembled WGS sequence"/>
</dbReference>
<dbReference type="PROSITE" id="PS51257">
    <property type="entry name" value="PROKAR_LIPOPROTEIN"/>
    <property type="match status" value="1"/>
</dbReference>
<dbReference type="RefSeq" id="WP_089355628.1">
    <property type="nucleotide sequence ID" value="NZ_FZPD01000002.1"/>
</dbReference>
<dbReference type="OrthoDB" id="9811934at2"/>